<dbReference type="Gene3D" id="3.40.50.150">
    <property type="entry name" value="Vaccinia Virus protein VP39"/>
    <property type="match status" value="1"/>
</dbReference>
<dbReference type="InterPro" id="IPR029063">
    <property type="entry name" value="SAM-dependent_MTases_sf"/>
</dbReference>
<protein>
    <submittedName>
        <fullName evidence="1">SAM-dependent methyltransferase</fullName>
    </submittedName>
</protein>
<accession>A0A851HL32</accession>
<dbReference type="SUPFAM" id="SSF53335">
    <property type="entry name" value="S-adenosyl-L-methionine-dependent methyltransferases"/>
    <property type="match status" value="1"/>
</dbReference>
<dbReference type="Proteomes" id="UP000568109">
    <property type="component" value="Unassembled WGS sequence"/>
</dbReference>
<dbReference type="RefSeq" id="WP_178734549.1">
    <property type="nucleotide sequence ID" value="NZ_JABUOH010000066.1"/>
</dbReference>
<dbReference type="AlphaFoldDB" id="A0A851HL32"/>
<name>A0A851HL32_9MOLU</name>
<evidence type="ECO:0000313" key="1">
    <source>
        <dbReference type="EMBL" id="NWN46119.1"/>
    </source>
</evidence>
<organism evidence="1 2">
    <name type="scientific">Candidatus Phytoplasma pruni</name>
    <dbReference type="NCBI Taxonomy" id="479893"/>
    <lineage>
        <taxon>Bacteria</taxon>
        <taxon>Bacillati</taxon>
        <taxon>Mycoplasmatota</taxon>
        <taxon>Mollicutes</taxon>
        <taxon>Acholeplasmatales</taxon>
        <taxon>Acholeplasmataceae</taxon>
        <taxon>Candidatus Phytoplasma</taxon>
        <taxon>16SrIII (X-disease group)</taxon>
    </lineage>
</organism>
<gene>
    <name evidence="1" type="ORF">HR065_03465</name>
</gene>
<sequence length="148" mass="17018">MMKRIDFIASLLQGYHTVVDIGTDHGLVLKKAFELGYIQKAIASDINPQPLEKARENLENYPVEFYLSDGFENIPSSFDLALIAGMGPYTIIHILENTSHIGKPFILGCQGKIHLLVEWLKNNHYTIQNHYIVHDKFNYMFLKVIRNK</sequence>
<dbReference type="EMBL" id="JABUOH010000066">
    <property type="protein sequence ID" value="NWN46119.1"/>
    <property type="molecule type" value="Genomic_DNA"/>
</dbReference>
<dbReference type="PANTHER" id="PTHR38451">
    <property type="entry name" value="TRNA (ADENINE(22)-N(1))-METHYLTRANSFERASE"/>
    <property type="match status" value="1"/>
</dbReference>
<dbReference type="Pfam" id="PF12847">
    <property type="entry name" value="Methyltransf_18"/>
    <property type="match status" value="1"/>
</dbReference>
<keyword evidence="2" id="KW-1185">Reference proteome</keyword>
<reference evidence="1 2" key="1">
    <citation type="submission" date="2020-06" db="EMBL/GenBank/DDBJ databases">
        <title>Draft genome sequence of Candidatus Phytoplasma pruni (X-disease group, subgroup 16SrIII-B) strain ChTDIII from Argentina.</title>
        <authorList>
            <person name="Fernandez F.D."/>
            <person name="Zuebert C."/>
            <person name="Huettel B."/>
            <person name="Kube M."/>
            <person name="Conci L.R."/>
        </authorList>
    </citation>
    <scope>NUCLEOTIDE SEQUENCE [LARGE SCALE GENOMIC DNA]</scope>
    <source>
        <strain evidence="1 2">ChTDIII</strain>
    </source>
</reference>
<dbReference type="PANTHER" id="PTHR38451:SF1">
    <property type="entry name" value="TRNA (ADENINE(22)-N(1))-METHYLTRANSFERASE"/>
    <property type="match status" value="1"/>
</dbReference>
<dbReference type="GO" id="GO:0008168">
    <property type="term" value="F:methyltransferase activity"/>
    <property type="evidence" value="ECO:0007669"/>
    <property type="project" value="UniProtKB-KW"/>
</dbReference>
<comment type="caution">
    <text evidence="1">The sequence shown here is derived from an EMBL/GenBank/DDBJ whole genome shotgun (WGS) entry which is preliminary data.</text>
</comment>
<dbReference type="GO" id="GO:0032259">
    <property type="term" value="P:methylation"/>
    <property type="evidence" value="ECO:0007669"/>
    <property type="project" value="UniProtKB-KW"/>
</dbReference>
<proteinExistence type="predicted"/>
<keyword evidence="1" id="KW-0808">Transferase</keyword>
<evidence type="ECO:0000313" key="2">
    <source>
        <dbReference type="Proteomes" id="UP000568109"/>
    </source>
</evidence>
<keyword evidence="1" id="KW-0489">Methyltransferase</keyword>